<evidence type="ECO:0000313" key="2">
    <source>
        <dbReference type="Proteomes" id="UP000546200"/>
    </source>
</evidence>
<dbReference type="Pfam" id="PF12096">
    <property type="entry name" value="DUF3572"/>
    <property type="match status" value="1"/>
</dbReference>
<gene>
    <name evidence="1" type="ORF">FHS94_000181</name>
</gene>
<dbReference type="Proteomes" id="UP000546200">
    <property type="component" value="Unassembled WGS sequence"/>
</dbReference>
<keyword evidence="2" id="KW-1185">Reference proteome</keyword>
<dbReference type="RefSeq" id="WP_184053482.1">
    <property type="nucleotide sequence ID" value="NZ_JACIJK010000001.1"/>
</dbReference>
<dbReference type="EMBL" id="JACIJK010000001">
    <property type="protein sequence ID" value="MBB5713362.1"/>
    <property type="molecule type" value="Genomic_DNA"/>
</dbReference>
<evidence type="ECO:0000313" key="1">
    <source>
        <dbReference type="EMBL" id="MBB5713362.1"/>
    </source>
</evidence>
<organism evidence="1 2">
    <name type="scientific">Sphingomonas aerophila</name>
    <dbReference type="NCBI Taxonomy" id="1344948"/>
    <lineage>
        <taxon>Bacteria</taxon>
        <taxon>Pseudomonadati</taxon>
        <taxon>Pseudomonadota</taxon>
        <taxon>Alphaproteobacteria</taxon>
        <taxon>Sphingomonadales</taxon>
        <taxon>Sphingomonadaceae</taxon>
        <taxon>Sphingomonas</taxon>
    </lineage>
</organism>
<dbReference type="InterPro" id="IPR021955">
    <property type="entry name" value="DUF3572"/>
</dbReference>
<keyword evidence="1" id="KW-0413">Isomerase</keyword>
<name>A0A7W9EU76_9SPHN</name>
<accession>A0A7W9EU76</accession>
<dbReference type="AlphaFoldDB" id="A0A7W9EU76"/>
<comment type="caution">
    <text evidence="1">The sequence shown here is derived from an EMBL/GenBank/DDBJ whole genome shotgun (WGS) entry which is preliminary data.</text>
</comment>
<protein>
    <submittedName>
        <fullName evidence="1">2-hydroxychromene-2-carboxylate isomerase</fullName>
    </submittedName>
</protein>
<reference evidence="1 2" key="1">
    <citation type="submission" date="2020-08" db="EMBL/GenBank/DDBJ databases">
        <title>Genomic Encyclopedia of Type Strains, Phase IV (KMG-IV): sequencing the most valuable type-strain genomes for metagenomic binning, comparative biology and taxonomic classification.</title>
        <authorList>
            <person name="Goeker M."/>
        </authorList>
    </citation>
    <scope>NUCLEOTIDE SEQUENCE [LARGE SCALE GENOMIC DNA]</scope>
    <source>
        <strain evidence="1 2">DSM 100044</strain>
    </source>
</reference>
<proteinExistence type="predicted"/>
<sequence length="89" mass="9335">MRDTDTIDDPAALALRALVWTLGEPDRASRLLAVTGLDPADLRARAGDPAVLAATLSFLEANEADLVACAEELGVKPPALVAARERLEA</sequence>
<dbReference type="GO" id="GO:0016853">
    <property type="term" value="F:isomerase activity"/>
    <property type="evidence" value="ECO:0007669"/>
    <property type="project" value="UniProtKB-KW"/>
</dbReference>